<feature type="compositionally biased region" description="Low complexity" evidence="1">
    <location>
        <begin position="22"/>
        <end position="39"/>
    </location>
</feature>
<dbReference type="EMBL" id="DS268647">
    <property type="protein sequence ID" value="EFO96628.1"/>
    <property type="molecule type" value="Genomic_DNA"/>
</dbReference>
<feature type="compositionally biased region" description="Polar residues" evidence="1">
    <location>
        <begin position="7"/>
        <end position="21"/>
    </location>
</feature>
<dbReference type="InParanoid" id="E3NG06"/>
<dbReference type="AlphaFoldDB" id="E3NG06"/>
<accession>E3NG06</accession>
<sequence length="391" mass="43704">MALDNKSPPSAQQASENVEGQSVTTSAAIPAPTTADASSNQSENSDNSRDTEAEDDVDDNSEDSATEINIRMPGAPRHPRPQPSMLLRESHGRVQPLTLQQWIDSIMEGRGNQPDREFGRRTATAVSVDAFTGQPLRPPPVRIDAAIGQPARYSRTALLEANSPRQTPPSASEPFMDRIGGVVQRAVCCSGIMESIRQLVRSRSDNEQKLTEILQRVSLKPMPRDSTTIINGLSKWSESREFLGTRFNIRIHTKSSTQIAYYSVHGAYAKQLLYLDDQHPQFNEKKRIADKKEEDWAKETTSALVVMELVQHPPVHSFRPHTFGRRQCPCIKTMMHHYAAHDANIQCGARRVLQEAILEVHHQMTSHSLSELKSLKLGWNPLDDGANTRRH</sequence>
<keyword evidence="3" id="KW-1185">Reference proteome</keyword>
<feature type="compositionally biased region" description="Acidic residues" evidence="1">
    <location>
        <begin position="52"/>
        <end position="65"/>
    </location>
</feature>
<reference evidence="2" key="1">
    <citation type="submission" date="2007-07" db="EMBL/GenBank/DDBJ databases">
        <title>PCAP assembly of the Caenorhabditis remanei genome.</title>
        <authorList>
            <consortium name="The Caenorhabditis remanei Sequencing Consortium"/>
            <person name="Wilson R.K."/>
        </authorList>
    </citation>
    <scope>NUCLEOTIDE SEQUENCE [LARGE SCALE GENOMIC DNA]</scope>
    <source>
        <strain evidence="2">PB4641</strain>
    </source>
</reference>
<evidence type="ECO:0000313" key="2">
    <source>
        <dbReference type="EMBL" id="EFO96628.1"/>
    </source>
</evidence>
<proteinExistence type="predicted"/>
<gene>
    <name evidence="2" type="ORF">CRE_01392</name>
</gene>
<evidence type="ECO:0000256" key="1">
    <source>
        <dbReference type="SAM" id="MobiDB-lite"/>
    </source>
</evidence>
<evidence type="ECO:0000313" key="3">
    <source>
        <dbReference type="Proteomes" id="UP000008281"/>
    </source>
</evidence>
<protein>
    <submittedName>
        <fullName evidence="2">Uncharacterized protein</fullName>
    </submittedName>
</protein>
<name>E3NG06_CAERE</name>
<organism evidence="3">
    <name type="scientific">Caenorhabditis remanei</name>
    <name type="common">Caenorhabditis vulgaris</name>
    <dbReference type="NCBI Taxonomy" id="31234"/>
    <lineage>
        <taxon>Eukaryota</taxon>
        <taxon>Metazoa</taxon>
        <taxon>Ecdysozoa</taxon>
        <taxon>Nematoda</taxon>
        <taxon>Chromadorea</taxon>
        <taxon>Rhabditida</taxon>
        <taxon>Rhabditina</taxon>
        <taxon>Rhabditomorpha</taxon>
        <taxon>Rhabditoidea</taxon>
        <taxon>Rhabditidae</taxon>
        <taxon>Peloderinae</taxon>
        <taxon>Caenorhabditis</taxon>
    </lineage>
</organism>
<feature type="region of interest" description="Disordered" evidence="1">
    <location>
        <begin position="1"/>
        <end position="85"/>
    </location>
</feature>
<dbReference type="HOGENOM" id="CLU_706450_0_0_1"/>
<dbReference type="Proteomes" id="UP000008281">
    <property type="component" value="Unassembled WGS sequence"/>
</dbReference>